<sequence length="224" mass="24237">MTTMSREREAVASRFRSDGIAHVGPVLDPEVLAQLKAGAVSLIDRFAGPARANADYWNYEVEGAEPVLYRIHNLEKQDWPQGELLHRPEIAAVAADVLGTPVVPTAFALVLKEPLRAAGVPWHRDRVNVPPHAVCNISICLDTAGPENGCLEGVPGSHLLPDDADVTAVRDAGPRVPVPSQEGDFIVHDVRLVHGSGPNPSDQWRRTIVIEFADPARELPVLTS</sequence>
<dbReference type="GO" id="GO:0005506">
    <property type="term" value="F:iron ion binding"/>
    <property type="evidence" value="ECO:0007669"/>
    <property type="project" value="UniProtKB-ARBA"/>
</dbReference>
<dbReference type="GO" id="GO:0016706">
    <property type="term" value="F:2-oxoglutarate-dependent dioxygenase activity"/>
    <property type="evidence" value="ECO:0007669"/>
    <property type="project" value="UniProtKB-ARBA"/>
</dbReference>
<dbReference type="PANTHER" id="PTHR20883:SF46">
    <property type="entry name" value="PHYTANOYL-COA HYDROXYLASE"/>
    <property type="match status" value="1"/>
</dbReference>
<keyword evidence="1" id="KW-0223">Dioxygenase</keyword>
<gene>
    <name evidence="1" type="primary">eveO1</name>
    <name evidence="1" type="ORF">HZU44_04000</name>
</gene>
<dbReference type="InterPro" id="IPR008775">
    <property type="entry name" value="Phytyl_CoA_dOase-like"/>
</dbReference>
<keyword evidence="1" id="KW-0560">Oxidoreductase</keyword>
<organism evidence="1">
    <name type="scientific">Micromonospora carbonacea</name>
    <dbReference type="NCBI Taxonomy" id="47853"/>
    <lineage>
        <taxon>Bacteria</taxon>
        <taxon>Bacillati</taxon>
        <taxon>Actinomycetota</taxon>
        <taxon>Actinomycetes</taxon>
        <taxon>Micromonosporales</taxon>
        <taxon>Micromonosporaceae</taxon>
        <taxon>Micromonospora</taxon>
    </lineage>
</organism>
<dbReference type="Pfam" id="PF05721">
    <property type="entry name" value="PhyH"/>
    <property type="match status" value="1"/>
</dbReference>
<dbReference type="SUPFAM" id="SSF51197">
    <property type="entry name" value="Clavaminate synthase-like"/>
    <property type="match status" value="1"/>
</dbReference>
<protein>
    <submittedName>
        <fullName evidence="1">Phytanoyl-CoA dioxygenase family protein</fullName>
    </submittedName>
</protein>
<name>A0A7D6C6U4_9ACTN</name>
<dbReference type="Gene3D" id="2.60.120.620">
    <property type="entry name" value="q2cbj1_9rhob like domain"/>
    <property type="match status" value="1"/>
</dbReference>
<evidence type="ECO:0000313" key="1">
    <source>
        <dbReference type="EMBL" id="QLJ99326.1"/>
    </source>
</evidence>
<proteinExistence type="predicted"/>
<accession>A0A7D6C6U4</accession>
<dbReference type="AlphaFoldDB" id="A0A7D6C6U4"/>
<dbReference type="PANTHER" id="PTHR20883">
    <property type="entry name" value="PHYTANOYL-COA DIOXYGENASE DOMAIN CONTAINING 1"/>
    <property type="match status" value="1"/>
</dbReference>
<reference evidence="1" key="1">
    <citation type="submission" date="2020-08" db="EMBL/GenBank/DDBJ databases">
        <title>A bifunctional nitrone conjugated secondary metabolite targeting the ribosome.</title>
        <authorList>
            <person name="Limbrick E.M."/>
            <person name="Graf M."/>
            <person name="Derewacz D.K."/>
            <person name="Nguyen F."/>
            <person name="Spraggins J.M."/>
            <person name="Wieland M."/>
            <person name="Ynigez-Gutierrez A.E."/>
            <person name="Reisman B.J."/>
            <person name="Zinshteyn B."/>
            <person name="McCulloch K."/>
            <person name="Iverson T.M."/>
            <person name="Green R."/>
            <person name="Wilson D.N."/>
            <person name="Bachmann B.O."/>
        </authorList>
    </citation>
    <scope>NUCLEOTIDE SEQUENCE</scope>
    <source>
        <strain evidence="1">Africana</strain>
    </source>
</reference>
<dbReference type="EMBL" id="CP058905">
    <property type="protein sequence ID" value="QLJ99326.1"/>
    <property type="molecule type" value="Genomic_DNA"/>
</dbReference>